<evidence type="ECO:0000259" key="7">
    <source>
        <dbReference type="Pfam" id="PF01137"/>
    </source>
</evidence>
<dbReference type="Pfam" id="PF01137">
    <property type="entry name" value="RTC"/>
    <property type="match status" value="1"/>
</dbReference>
<feature type="binding site" evidence="5">
    <location>
        <position position="101"/>
    </location>
    <ligand>
        <name>ATP</name>
        <dbReference type="ChEBI" id="CHEBI:30616"/>
    </ligand>
</feature>
<name>A0A8J7MDR8_9BACT</name>
<evidence type="ECO:0000259" key="8">
    <source>
        <dbReference type="Pfam" id="PF05189"/>
    </source>
</evidence>
<dbReference type="GO" id="GO:0005737">
    <property type="term" value="C:cytoplasm"/>
    <property type="evidence" value="ECO:0007669"/>
    <property type="project" value="UniProtKB-SubCell"/>
</dbReference>
<evidence type="ECO:0000256" key="1">
    <source>
        <dbReference type="ARBA" id="ARBA00009206"/>
    </source>
</evidence>
<evidence type="ECO:0000256" key="6">
    <source>
        <dbReference type="NCBIfam" id="TIGR03399"/>
    </source>
</evidence>
<dbReference type="GO" id="GO:0003963">
    <property type="term" value="F:RNA-3'-phosphate cyclase activity"/>
    <property type="evidence" value="ECO:0007669"/>
    <property type="project" value="UniProtKB-UniRule"/>
</dbReference>
<dbReference type="Pfam" id="PF05189">
    <property type="entry name" value="RTC_insert"/>
    <property type="match status" value="1"/>
</dbReference>
<dbReference type="InterPro" id="IPR036553">
    <property type="entry name" value="RPTC_insert"/>
</dbReference>
<dbReference type="EC" id="6.5.1.4" evidence="5 6"/>
<dbReference type="Gene3D" id="3.65.10.20">
    <property type="entry name" value="RNA 3'-terminal phosphate cyclase domain"/>
    <property type="match status" value="1"/>
</dbReference>
<keyword evidence="2 5" id="KW-0436">Ligase</keyword>
<dbReference type="SUPFAM" id="SSF55205">
    <property type="entry name" value="EPT/RTPC-like"/>
    <property type="match status" value="1"/>
</dbReference>
<dbReference type="InterPro" id="IPR013792">
    <property type="entry name" value="RNA3'P_cycl/enolpyr_Trfase_a/b"/>
</dbReference>
<dbReference type="GO" id="GO:0005524">
    <property type="term" value="F:ATP binding"/>
    <property type="evidence" value="ECO:0007669"/>
    <property type="project" value="UniProtKB-KW"/>
</dbReference>
<protein>
    <recommendedName>
        <fullName evidence="5 6">RNA 3'-terminal phosphate cyclase</fullName>
        <shortName evidence="5">RNA cyclase</shortName>
        <shortName evidence="5">RNA-3'-phosphate cyclase</shortName>
        <ecNumber evidence="5 6">6.5.1.4</ecNumber>
    </recommendedName>
</protein>
<evidence type="ECO:0000313" key="10">
    <source>
        <dbReference type="Proteomes" id="UP000624703"/>
    </source>
</evidence>
<dbReference type="PANTHER" id="PTHR11096:SF0">
    <property type="entry name" value="RNA 3'-TERMINAL PHOSPHATE CYCLASE"/>
    <property type="match status" value="1"/>
</dbReference>
<dbReference type="Gene3D" id="3.30.360.20">
    <property type="entry name" value="RNA 3'-terminal phosphate cyclase, insert domain"/>
    <property type="match status" value="1"/>
</dbReference>
<gene>
    <name evidence="5" type="primary">rtcA</name>
    <name evidence="9" type="ORF">JIN82_06565</name>
</gene>
<feature type="active site" description="Tele-AMP-histidine intermediate" evidence="5">
    <location>
        <position position="308"/>
    </location>
</feature>
<dbReference type="EMBL" id="JAENIM010000034">
    <property type="protein sequence ID" value="MBK1790816.1"/>
    <property type="molecule type" value="Genomic_DNA"/>
</dbReference>
<dbReference type="GO" id="GO:0006396">
    <property type="term" value="P:RNA processing"/>
    <property type="evidence" value="ECO:0007669"/>
    <property type="project" value="UniProtKB-UniRule"/>
</dbReference>
<dbReference type="InterPro" id="IPR037136">
    <property type="entry name" value="RNA3'_phos_cyclase_dom_sf"/>
</dbReference>
<dbReference type="RefSeq" id="WP_200310840.1">
    <property type="nucleotide sequence ID" value="NZ_JAENIM010000034.1"/>
</dbReference>
<dbReference type="SUPFAM" id="SSF52913">
    <property type="entry name" value="RNA 3'-terminal phosphate cyclase, RPTC, insert domain"/>
    <property type="match status" value="1"/>
</dbReference>
<comment type="subcellular location">
    <subcellularLocation>
        <location evidence="5">Cytoplasm</location>
    </subcellularLocation>
</comment>
<comment type="function">
    <text evidence="5">Catalyzes the conversion of 3'-phosphate to a 2',3'-cyclic phosphodiester at the end of RNA. The mechanism of action of the enzyme occurs in 3 steps: (A) adenylation of the enzyme by ATP; (B) transfer of adenylate to an RNA-N3'P to produce RNA-N3'PP5'A; (C) and attack of the adjacent 2'-hydroxyl on the 3'-phosphorus in the diester linkage to produce the cyclic end product. The biological role of this enzyme is unknown but it is likely to function in some aspects of cellular RNA processing.</text>
</comment>
<keyword evidence="5" id="KW-0067">ATP-binding</keyword>
<evidence type="ECO:0000256" key="4">
    <source>
        <dbReference type="ARBA" id="ARBA00024481"/>
    </source>
</evidence>
<feature type="binding site" evidence="5">
    <location>
        <begin position="283"/>
        <end position="287"/>
    </location>
    <ligand>
        <name>ATP</name>
        <dbReference type="ChEBI" id="CHEBI:30616"/>
    </ligand>
</feature>
<comment type="similarity">
    <text evidence="1 5">Belongs to the RNA 3'-terminal cyclase family. Type 1 subfamily.</text>
</comment>
<dbReference type="Proteomes" id="UP000624703">
    <property type="component" value="Unassembled WGS sequence"/>
</dbReference>
<comment type="catalytic activity">
    <reaction evidence="4 5">
        <text>a 3'-end 3'-phospho-ribonucleotide-RNA + ATP = a 3'-end 2',3'-cyclophospho-ribonucleotide-RNA + AMP + diphosphate</text>
        <dbReference type="Rhea" id="RHEA:23976"/>
        <dbReference type="Rhea" id="RHEA-COMP:10463"/>
        <dbReference type="Rhea" id="RHEA-COMP:10464"/>
        <dbReference type="ChEBI" id="CHEBI:30616"/>
        <dbReference type="ChEBI" id="CHEBI:33019"/>
        <dbReference type="ChEBI" id="CHEBI:83062"/>
        <dbReference type="ChEBI" id="CHEBI:83064"/>
        <dbReference type="ChEBI" id="CHEBI:456215"/>
        <dbReference type="EC" id="6.5.1.4"/>
    </reaction>
</comment>
<dbReference type="NCBIfam" id="TIGR03399">
    <property type="entry name" value="RNA_3prim_cycl"/>
    <property type="match status" value="1"/>
</dbReference>
<sequence length="340" mass="36345">MSELIHIDGSQGGGQILRSSLSLAMLTGKGFRIKNIRGQRRKPGLQRQHLTCVQAAVAVCNGSADGVHLGADELIFCPGEITAGDYEFSIGSAGSTSLVLQTLLPALLMADSVSSLRLHGGTHNPMAPPFEFLARVFLPQLRKMGVSCELELVKPGFAPAGGGELHLKLSPWKKRNQLHLRDRGAQQAKRVAVYAAHLPASVCRRELKTSLKCLAWPEDCGQVVEMDDSSCSGNVLAVEFESEHVTERVSAFGSYSRSAESVAKKAAKQMNDYLSSEAVVGKFLADQLLLPMAMAGGGSLITLAASNHLRTNAKVIEAFLPMKVGIEELDGGRCLVRVVG</sequence>
<dbReference type="InterPro" id="IPR023797">
    <property type="entry name" value="RNA3'_phos_cyclase_dom"/>
</dbReference>
<dbReference type="NCBIfam" id="NF003246">
    <property type="entry name" value="PRK04204.1-2"/>
    <property type="match status" value="1"/>
</dbReference>
<accession>A0A8J7MDR8</accession>
<keyword evidence="10" id="KW-1185">Reference proteome</keyword>
<reference evidence="9" key="1">
    <citation type="submission" date="2021-01" db="EMBL/GenBank/DDBJ databases">
        <title>Modified the classification status of verrucomicrobia.</title>
        <authorList>
            <person name="Feng X."/>
        </authorList>
    </citation>
    <scope>NUCLEOTIDE SEQUENCE</scope>
    <source>
        <strain evidence="9">_KCTC 22039</strain>
    </source>
</reference>
<dbReference type="AlphaFoldDB" id="A0A8J7MDR8"/>
<dbReference type="InterPro" id="IPR013791">
    <property type="entry name" value="RNA3'-term_phos_cycl_insert"/>
</dbReference>
<keyword evidence="3 5" id="KW-0547">Nucleotide-binding</keyword>
<proteinExistence type="inferred from homology"/>
<feature type="domain" description="RNA 3'-terminal phosphate cyclase" evidence="7">
    <location>
        <begin position="11"/>
        <end position="325"/>
    </location>
</feature>
<organism evidence="9 10">
    <name type="scientific">Persicirhabdus sediminis</name>
    <dbReference type="NCBI Taxonomy" id="454144"/>
    <lineage>
        <taxon>Bacteria</taxon>
        <taxon>Pseudomonadati</taxon>
        <taxon>Verrucomicrobiota</taxon>
        <taxon>Verrucomicrobiia</taxon>
        <taxon>Verrucomicrobiales</taxon>
        <taxon>Verrucomicrobiaceae</taxon>
        <taxon>Persicirhabdus</taxon>
    </lineage>
</organism>
<evidence type="ECO:0000256" key="2">
    <source>
        <dbReference type="ARBA" id="ARBA00022598"/>
    </source>
</evidence>
<evidence type="ECO:0000256" key="5">
    <source>
        <dbReference type="HAMAP-Rule" id="MF_00200"/>
    </source>
</evidence>
<feature type="domain" description="RNA 3'-terminal phosphate cyclase insert" evidence="8">
    <location>
        <begin position="182"/>
        <end position="274"/>
    </location>
</feature>
<evidence type="ECO:0000313" key="9">
    <source>
        <dbReference type="EMBL" id="MBK1790816.1"/>
    </source>
</evidence>
<keyword evidence="5" id="KW-0963">Cytoplasm</keyword>
<dbReference type="PANTHER" id="PTHR11096">
    <property type="entry name" value="RNA 3' TERMINAL PHOSPHATE CYCLASE"/>
    <property type="match status" value="1"/>
</dbReference>
<dbReference type="InterPro" id="IPR000228">
    <property type="entry name" value="RNA3'_term_phos_cyc"/>
</dbReference>
<dbReference type="HAMAP" id="MF_00200">
    <property type="entry name" value="RTC"/>
    <property type="match status" value="1"/>
</dbReference>
<evidence type="ECO:0000256" key="3">
    <source>
        <dbReference type="ARBA" id="ARBA00022741"/>
    </source>
</evidence>
<comment type="caution">
    <text evidence="9">The sequence shown here is derived from an EMBL/GenBank/DDBJ whole genome shotgun (WGS) entry which is preliminary data.</text>
</comment>
<dbReference type="InterPro" id="IPR017770">
    <property type="entry name" value="RNA3'_term_phos_cyc_type_1"/>
</dbReference>
<dbReference type="PIRSF" id="PIRSF005378">
    <property type="entry name" value="RNA3'_term_phos_cycl_euk"/>
    <property type="match status" value="1"/>
</dbReference>